<dbReference type="NCBIfam" id="TIGR00090">
    <property type="entry name" value="rsfS_iojap_ybeB"/>
    <property type="match status" value="1"/>
</dbReference>
<dbReference type="PANTHER" id="PTHR21043:SF0">
    <property type="entry name" value="MITOCHONDRIAL ASSEMBLY OF RIBOSOMAL LARGE SUBUNIT PROTEIN 1"/>
    <property type="match status" value="1"/>
</dbReference>
<sequence length="117" mass="13531">MMTDYLKQIAQTIFDKKGSNIIAIDVKGISSITDYILIADGNVDRHVVSLAKEIQDVMREVGEKPAHVEGMEHGEWVVLDYFQVVIHLFLPEMRQKYQLERLWPDGKVIDLDFEVKK</sequence>
<keyword evidence="2" id="KW-0810">Translation regulation</keyword>
<dbReference type="Proteomes" id="UP001194714">
    <property type="component" value="Unassembled WGS sequence"/>
</dbReference>
<dbReference type="Pfam" id="PF02410">
    <property type="entry name" value="RsfS"/>
    <property type="match status" value="1"/>
</dbReference>
<comment type="subunit">
    <text evidence="2">Interacts with ribosomal protein uL14 (rplN).</text>
</comment>
<comment type="subcellular location">
    <subcellularLocation>
        <location evidence="2">Cytoplasm</location>
    </subcellularLocation>
</comment>
<evidence type="ECO:0000313" key="4">
    <source>
        <dbReference type="Proteomes" id="UP001194714"/>
    </source>
</evidence>
<dbReference type="EMBL" id="JAAEJV010000013">
    <property type="protein sequence ID" value="MBF5059182.1"/>
    <property type="molecule type" value="Genomic_DNA"/>
</dbReference>
<dbReference type="HAMAP" id="MF_01477">
    <property type="entry name" value="Iojap_RsfS"/>
    <property type="match status" value="1"/>
</dbReference>
<keyword evidence="2" id="KW-0963">Cytoplasm</keyword>
<comment type="caution">
    <text evidence="3">The sequence shown here is derived from an EMBL/GenBank/DDBJ whole genome shotgun (WGS) entry which is preliminary data.</text>
</comment>
<dbReference type="PANTHER" id="PTHR21043">
    <property type="entry name" value="IOJAP SUPERFAMILY ORTHOLOG"/>
    <property type="match status" value="1"/>
</dbReference>
<gene>
    <name evidence="2" type="primary">rsfS</name>
    <name evidence="3" type="ORF">NEPTK9_000690</name>
</gene>
<dbReference type="InterPro" id="IPR004394">
    <property type="entry name" value="Iojap/RsfS/C7orf30"/>
</dbReference>
<evidence type="ECO:0000256" key="1">
    <source>
        <dbReference type="ARBA" id="ARBA00010574"/>
    </source>
</evidence>
<keyword evidence="4" id="KW-1185">Reference proteome</keyword>
<keyword evidence="2" id="KW-0678">Repressor</keyword>
<reference evidence="3 4" key="1">
    <citation type="submission" date="2020-01" db="EMBL/GenBank/DDBJ databases">
        <title>Draft genome sequence of Cand. Neptunochlamydia vexilliferae K9.</title>
        <authorList>
            <person name="Schulz F."/>
            <person name="Koestlbacher S."/>
            <person name="Wascher F."/>
            <person name="Pizzetti I."/>
            <person name="Horn M."/>
        </authorList>
    </citation>
    <scope>NUCLEOTIDE SEQUENCE [LARGE SCALE GENOMIC DNA]</scope>
    <source>
        <strain evidence="3 4">K9</strain>
    </source>
</reference>
<dbReference type="SUPFAM" id="SSF81301">
    <property type="entry name" value="Nucleotidyltransferase"/>
    <property type="match status" value="1"/>
</dbReference>
<protein>
    <recommendedName>
        <fullName evidence="2">Ribosomal silencing factor RsfS</fullName>
    </recommendedName>
</protein>
<name>A0ABS0AZZ9_9BACT</name>
<accession>A0ABS0AZZ9</accession>
<dbReference type="InterPro" id="IPR043519">
    <property type="entry name" value="NT_sf"/>
</dbReference>
<dbReference type="Gene3D" id="3.30.460.10">
    <property type="entry name" value="Beta Polymerase, domain 2"/>
    <property type="match status" value="1"/>
</dbReference>
<proteinExistence type="inferred from homology"/>
<comment type="similarity">
    <text evidence="1 2">Belongs to the Iojap/RsfS family.</text>
</comment>
<evidence type="ECO:0000313" key="3">
    <source>
        <dbReference type="EMBL" id="MBF5059182.1"/>
    </source>
</evidence>
<evidence type="ECO:0000256" key="2">
    <source>
        <dbReference type="HAMAP-Rule" id="MF_01477"/>
    </source>
</evidence>
<comment type="function">
    <text evidence="2">Functions as a ribosomal silencing factor. Interacts with ribosomal protein uL14 (rplN), blocking formation of intersubunit bridge B8. Prevents association of the 30S and 50S ribosomal subunits and the formation of functional ribosomes, thus repressing translation.</text>
</comment>
<organism evidence="3 4">
    <name type="scientific">Candidatus Neptunichlamydia vexilliferae</name>
    <dbReference type="NCBI Taxonomy" id="1651774"/>
    <lineage>
        <taxon>Bacteria</taxon>
        <taxon>Pseudomonadati</taxon>
        <taxon>Chlamydiota</taxon>
        <taxon>Chlamydiia</taxon>
        <taxon>Parachlamydiales</taxon>
        <taxon>Simkaniaceae</taxon>
        <taxon>Candidatus Neptunichlamydia</taxon>
    </lineage>
</organism>